<dbReference type="Proteomes" id="UP000076078">
    <property type="component" value="Unassembled WGS sequence"/>
</dbReference>
<dbReference type="EMBL" id="LODT01000025">
    <property type="protein sequence ID" value="KYQ93588.1"/>
    <property type="molecule type" value="Genomic_DNA"/>
</dbReference>
<sequence length="352" mass="41016">MGYIVIYHYRLVKKLSFESCTFPKRDYILILENNPQLEKLGLHVKVDFHLILEQLIVHPSIKSLDLKEYDCNDMLATYEELVEYLNRNTVVRSLKSKVGPIPSQSDETKPYITNTTLKKLNIQTIEYKKTNLLLQRWNVVSSVNTLSLSSKDALLKDSIIVYHKKATQLYVSEDTQLFTDLFDNLPNIKRAEIGYLNYIPILFSVALSQNIETLSFTMLLSEPEICTLFQLEKPKLKTILFRIKDELSSETISKINDNQSITNLTITNGNRETTNHSIFSVILRNKKNLQKFEYRLSRFRLIDGIMAELTKDIIEYYRNTSFNVYIKPDSLSVVELYTKIDTYKCFIISQTQ</sequence>
<reference evidence="1 2" key="1">
    <citation type="submission" date="2015-12" db="EMBL/GenBank/DDBJ databases">
        <title>Dictyostelia acquired genes for synthesis and detection of signals that induce cell-type specialization by lateral gene transfer from prokaryotes.</title>
        <authorList>
            <person name="Gloeckner G."/>
            <person name="Schaap P."/>
        </authorList>
    </citation>
    <scope>NUCLEOTIDE SEQUENCE [LARGE SCALE GENOMIC DNA]</scope>
    <source>
        <strain evidence="1 2">TK</strain>
    </source>
</reference>
<name>A0A151ZHW4_TIELA</name>
<keyword evidence="2" id="KW-1185">Reference proteome</keyword>
<protein>
    <submittedName>
        <fullName evidence="1">Uncharacterized protein</fullName>
    </submittedName>
</protein>
<evidence type="ECO:0000313" key="1">
    <source>
        <dbReference type="EMBL" id="KYQ93588.1"/>
    </source>
</evidence>
<evidence type="ECO:0000313" key="2">
    <source>
        <dbReference type="Proteomes" id="UP000076078"/>
    </source>
</evidence>
<dbReference type="AlphaFoldDB" id="A0A151ZHW4"/>
<gene>
    <name evidence="1" type="ORF">DLAC_04961</name>
</gene>
<proteinExistence type="predicted"/>
<accession>A0A151ZHW4</accession>
<dbReference type="InParanoid" id="A0A151ZHW4"/>
<organism evidence="1 2">
    <name type="scientific">Tieghemostelium lacteum</name>
    <name type="common">Slime mold</name>
    <name type="synonym">Dictyostelium lacteum</name>
    <dbReference type="NCBI Taxonomy" id="361077"/>
    <lineage>
        <taxon>Eukaryota</taxon>
        <taxon>Amoebozoa</taxon>
        <taxon>Evosea</taxon>
        <taxon>Eumycetozoa</taxon>
        <taxon>Dictyostelia</taxon>
        <taxon>Dictyosteliales</taxon>
        <taxon>Raperosteliaceae</taxon>
        <taxon>Tieghemostelium</taxon>
    </lineage>
</organism>
<comment type="caution">
    <text evidence="1">The sequence shown here is derived from an EMBL/GenBank/DDBJ whole genome shotgun (WGS) entry which is preliminary data.</text>
</comment>